<keyword evidence="4" id="KW-0521">NADP</keyword>
<evidence type="ECO:0000256" key="1">
    <source>
        <dbReference type="ARBA" id="ARBA00004141"/>
    </source>
</evidence>
<evidence type="ECO:0000256" key="12">
    <source>
        <dbReference type="SAM" id="MobiDB-lite"/>
    </source>
</evidence>
<evidence type="ECO:0000256" key="8">
    <source>
        <dbReference type="ARBA" id="ARBA00023136"/>
    </source>
</evidence>
<feature type="region of interest" description="Disordered" evidence="12">
    <location>
        <begin position="1"/>
        <end position="23"/>
    </location>
</feature>
<keyword evidence="3" id="KW-0812">Transmembrane</keyword>
<dbReference type="SUPFAM" id="SSF51735">
    <property type="entry name" value="NAD(P)-binding Rossmann-fold domains"/>
    <property type="match status" value="1"/>
</dbReference>
<evidence type="ECO:0000313" key="13">
    <source>
        <dbReference type="EMBL" id="PWN94621.1"/>
    </source>
</evidence>
<dbReference type="PROSITE" id="PS00061">
    <property type="entry name" value="ADH_SHORT"/>
    <property type="match status" value="1"/>
</dbReference>
<keyword evidence="7" id="KW-0443">Lipid metabolism</keyword>
<dbReference type="PRINTS" id="PR00081">
    <property type="entry name" value="GDHRDH"/>
</dbReference>
<dbReference type="InterPro" id="IPR036291">
    <property type="entry name" value="NAD(P)-bd_dom_sf"/>
</dbReference>
<comment type="similarity">
    <text evidence="2">Belongs to the short-chain dehydrogenases/reductases (SDR) family.</text>
</comment>
<proteinExistence type="inferred from homology"/>
<evidence type="ECO:0000256" key="10">
    <source>
        <dbReference type="ARBA" id="ARBA00068717"/>
    </source>
</evidence>
<name>A0A316YZI2_9BASI</name>
<evidence type="ECO:0000313" key="14">
    <source>
        <dbReference type="Proteomes" id="UP000245946"/>
    </source>
</evidence>
<dbReference type="CDD" id="cd05339">
    <property type="entry name" value="17beta-HSDXI-like_SDR_c"/>
    <property type="match status" value="1"/>
</dbReference>
<sequence>MSAAPAKDTHAAQPTLTHSGPPTFDDVKRVLNRTVLSPLALVGIPLLGYLAERRASALPFGDAANWPFPTLELLRALAAAHPRLYKLWLLVLLRTFSHTATRYVRNLGVYGRQRPDWRKEVVVITGGAAGIGKATVEILSHKKRASIAVLDMAPPQYARAPPGAPEILYFKTDVTDRESVKKAADAIRAKYGEPTILMNCAGIAQGSLILNAEMKSIERTWRINTLANWITAQEFLPAMVKKNRGHIMTVASSASYMSLPQMAEYATSKSAALSFHEVLSAELLARYNAPAIRTSVCCPTKVRTALGDGMEDHPDPFFTPNLMPVQVGQAIVDVFDSGLSQYVIMPEIMRILPWMRAVPDWMRRLVNLIANTDNQVTDKSMNRALKNGYGADWDGEAKELRQKVVDRLQRESGGK</sequence>
<evidence type="ECO:0000256" key="2">
    <source>
        <dbReference type="ARBA" id="ARBA00006484"/>
    </source>
</evidence>
<protein>
    <recommendedName>
        <fullName evidence="10">Short-chain dehydrogenase/reductase 3</fullName>
    </recommendedName>
    <alternativeName>
        <fullName evidence="11">Retinal short-chain dehydrogenase/reductase 1</fullName>
    </alternativeName>
</protein>
<gene>
    <name evidence="13" type="ORF">FA09DRAFT_313275</name>
</gene>
<dbReference type="Proteomes" id="UP000245946">
    <property type="component" value="Unassembled WGS sequence"/>
</dbReference>
<evidence type="ECO:0000256" key="3">
    <source>
        <dbReference type="ARBA" id="ARBA00022692"/>
    </source>
</evidence>
<evidence type="ECO:0000256" key="11">
    <source>
        <dbReference type="ARBA" id="ARBA00082544"/>
    </source>
</evidence>
<dbReference type="OrthoDB" id="10253736at2759"/>
<dbReference type="GeneID" id="37268269"/>
<reference evidence="13 14" key="1">
    <citation type="journal article" date="2018" name="Mol. Biol. Evol.">
        <title>Broad Genomic Sampling Reveals a Smut Pathogenic Ancestry of the Fungal Clade Ustilaginomycotina.</title>
        <authorList>
            <person name="Kijpornyongpan T."/>
            <person name="Mondo S.J."/>
            <person name="Barry K."/>
            <person name="Sandor L."/>
            <person name="Lee J."/>
            <person name="Lipzen A."/>
            <person name="Pangilinan J."/>
            <person name="LaButti K."/>
            <person name="Hainaut M."/>
            <person name="Henrissat B."/>
            <person name="Grigoriev I.V."/>
            <person name="Spatafora J.W."/>
            <person name="Aime M.C."/>
        </authorList>
    </citation>
    <scope>NUCLEOTIDE SEQUENCE [LARGE SCALE GENOMIC DNA]</scope>
    <source>
        <strain evidence="13 14">MCA 4186</strain>
    </source>
</reference>
<dbReference type="GO" id="GO:0016020">
    <property type="term" value="C:membrane"/>
    <property type="evidence" value="ECO:0007669"/>
    <property type="project" value="UniProtKB-SubCell"/>
</dbReference>
<dbReference type="InterPro" id="IPR002347">
    <property type="entry name" value="SDR_fam"/>
</dbReference>
<dbReference type="AlphaFoldDB" id="A0A316YZI2"/>
<evidence type="ECO:0000256" key="9">
    <source>
        <dbReference type="ARBA" id="ARBA00059620"/>
    </source>
</evidence>
<keyword evidence="6" id="KW-0560">Oxidoreductase</keyword>
<evidence type="ECO:0000256" key="6">
    <source>
        <dbReference type="ARBA" id="ARBA00023002"/>
    </source>
</evidence>
<dbReference type="RefSeq" id="XP_025594900.1">
    <property type="nucleotide sequence ID" value="XM_025740723.1"/>
</dbReference>
<keyword evidence="5" id="KW-1133">Transmembrane helix</keyword>
<accession>A0A316YZI2</accession>
<dbReference type="Pfam" id="PF00106">
    <property type="entry name" value="adh_short"/>
    <property type="match status" value="1"/>
</dbReference>
<keyword evidence="8" id="KW-0472">Membrane</keyword>
<evidence type="ECO:0000256" key="5">
    <source>
        <dbReference type="ARBA" id="ARBA00022989"/>
    </source>
</evidence>
<dbReference type="PANTHER" id="PTHR24322:SF736">
    <property type="entry name" value="RETINOL DEHYDROGENASE 10"/>
    <property type="match status" value="1"/>
</dbReference>
<dbReference type="EMBL" id="KZ819310">
    <property type="protein sequence ID" value="PWN94621.1"/>
    <property type="molecule type" value="Genomic_DNA"/>
</dbReference>
<organism evidence="13 14">
    <name type="scientific">Tilletiopsis washingtonensis</name>
    <dbReference type="NCBI Taxonomy" id="58919"/>
    <lineage>
        <taxon>Eukaryota</taxon>
        <taxon>Fungi</taxon>
        <taxon>Dikarya</taxon>
        <taxon>Basidiomycota</taxon>
        <taxon>Ustilaginomycotina</taxon>
        <taxon>Exobasidiomycetes</taxon>
        <taxon>Entylomatales</taxon>
        <taxon>Entylomatales incertae sedis</taxon>
        <taxon>Tilletiopsis</taxon>
    </lineage>
</organism>
<dbReference type="PANTHER" id="PTHR24322">
    <property type="entry name" value="PKSB"/>
    <property type="match status" value="1"/>
</dbReference>
<dbReference type="Gene3D" id="3.40.50.720">
    <property type="entry name" value="NAD(P)-binding Rossmann-like Domain"/>
    <property type="match status" value="1"/>
</dbReference>
<evidence type="ECO:0000256" key="7">
    <source>
        <dbReference type="ARBA" id="ARBA00023098"/>
    </source>
</evidence>
<dbReference type="GO" id="GO:0052650">
    <property type="term" value="F:all-trans-retinol dehydrogenase (NADP+) activity"/>
    <property type="evidence" value="ECO:0007669"/>
    <property type="project" value="UniProtKB-ARBA"/>
</dbReference>
<dbReference type="FunFam" id="3.40.50.720:FF:000131">
    <property type="entry name" value="Short-chain dehydrogenase/reductase 3"/>
    <property type="match status" value="1"/>
</dbReference>
<evidence type="ECO:0000256" key="4">
    <source>
        <dbReference type="ARBA" id="ARBA00022857"/>
    </source>
</evidence>
<comment type="subcellular location">
    <subcellularLocation>
        <location evidence="1">Membrane</location>
        <topology evidence="1">Multi-pass membrane protein</topology>
    </subcellularLocation>
</comment>
<comment type="function">
    <text evidence="9">Catalyzes the reduction of all-trans-retinal to all-trans-retinol in the presence of NADPH.</text>
</comment>
<dbReference type="STRING" id="58919.A0A316YZI2"/>
<dbReference type="InterPro" id="IPR020904">
    <property type="entry name" value="Sc_DH/Rdtase_CS"/>
</dbReference>
<keyword evidence="14" id="KW-1185">Reference proteome</keyword>